<sequence>MILNEFDEYFNLQKIANRQVSKHQAARSFYIKKSSNEKFAACWRDAETFYKSICSQKQSPTKNKAREIKQKKLVTQYELPQYAIDILNDWLRDK</sequence>
<name>A0A645HTI6_9ZZZZ</name>
<dbReference type="EMBL" id="VSSQ01099905">
    <property type="protein sequence ID" value="MPN42277.1"/>
    <property type="molecule type" value="Genomic_DNA"/>
</dbReference>
<dbReference type="AlphaFoldDB" id="A0A645HTI6"/>
<proteinExistence type="predicted"/>
<reference evidence="1" key="1">
    <citation type="submission" date="2019-08" db="EMBL/GenBank/DDBJ databases">
        <authorList>
            <person name="Kucharzyk K."/>
            <person name="Murdoch R.W."/>
            <person name="Higgins S."/>
            <person name="Loffler F."/>
        </authorList>
    </citation>
    <scope>NUCLEOTIDE SEQUENCE</scope>
</reference>
<organism evidence="1">
    <name type="scientific">bioreactor metagenome</name>
    <dbReference type="NCBI Taxonomy" id="1076179"/>
    <lineage>
        <taxon>unclassified sequences</taxon>
        <taxon>metagenomes</taxon>
        <taxon>ecological metagenomes</taxon>
    </lineage>
</organism>
<protein>
    <submittedName>
        <fullName evidence="1">Uncharacterized protein</fullName>
    </submittedName>
</protein>
<gene>
    <name evidence="1" type="ORF">SDC9_189834</name>
</gene>
<comment type="caution">
    <text evidence="1">The sequence shown here is derived from an EMBL/GenBank/DDBJ whole genome shotgun (WGS) entry which is preliminary data.</text>
</comment>
<evidence type="ECO:0000313" key="1">
    <source>
        <dbReference type="EMBL" id="MPN42277.1"/>
    </source>
</evidence>
<accession>A0A645HTI6</accession>